<evidence type="ECO:0000313" key="2">
    <source>
        <dbReference type="EMBL" id="MFC4619852.1"/>
    </source>
</evidence>
<dbReference type="EMBL" id="JBHSFW010000013">
    <property type="protein sequence ID" value="MFC4619852.1"/>
    <property type="molecule type" value="Genomic_DNA"/>
</dbReference>
<feature type="chain" id="PRO_5047500306" evidence="1">
    <location>
        <begin position="24"/>
        <end position="249"/>
    </location>
</feature>
<organism evidence="2 3">
    <name type="scientific">Camelliibacillus cellulosilyticus</name>
    <dbReference type="NCBI Taxonomy" id="2174486"/>
    <lineage>
        <taxon>Bacteria</taxon>
        <taxon>Bacillati</taxon>
        <taxon>Bacillota</taxon>
        <taxon>Bacilli</taxon>
        <taxon>Bacillales</taxon>
        <taxon>Sporolactobacillaceae</taxon>
        <taxon>Camelliibacillus</taxon>
    </lineage>
</organism>
<dbReference type="RefSeq" id="WP_376846946.1">
    <property type="nucleotide sequence ID" value="NZ_JBHSFW010000013.1"/>
</dbReference>
<proteinExistence type="predicted"/>
<keyword evidence="1" id="KW-0732">Signal</keyword>
<evidence type="ECO:0000256" key="1">
    <source>
        <dbReference type="SAM" id="SignalP"/>
    </source>
</evidence>
<keyword evidence="3" id="KW-1185">Reference proteome</keyword>
<accession>A0ABV9GPD4</accession>
<dbReference type="InterPro" id="IPR036209">
    <property type="entry name" value="YwmB-like_sf"/>
</dbReference>
<comment type="caution">
    <text evidence="2">The sequence shown here is derived from an EMBL/GenBank/DDBJ whole genome shotgun (WGS) entry which is preliminary data.</text>
</comment>
<dbReference type="Gene3D" id="3.30.360.40">
    <property type="entry name" value="YwmB-like"/>
    <property type="match status" value="1"/>
</dbReference>
<sequence>MKKSRYAIYVFFILFLFGAVAHAQNIRHTSPTQKVPEIARVLIKEKVHIKNWSIYARMRTDVSGASGFYQEATNVQKKYKNFHWQNIRQESDGRLRLTGSKRMAGMDAMETITFFAYPRKNGFQTYLIYVVNGTSWNESKWNIISPKINQTLSVLFQQRGKIFACATGNLNDKMDIVASNKTNNILSQFNAHLVERIVEKTFESVSAYTDEWSDSIKTNGRKMNLQVGLRSGKDGTTVTVGTPIITTEY</sequence>
<name>A0ABV9GPD4_9BACL</name>
<evidence type="ECO:0000313" key="3">
    <source>
        <dbReference type="Proteomes" id="UP001596022"/>
    </source>
</evidence>
<feature type="signal peptide" evidence="1">
    <location>
        <begin position="1"/>
        <end position="23"/>
    </location>
</feature>
<gene>
    <name evidence="2" type="ORF">ACFO4N_14160</name>
</gene>
<dbReference type="InterPro" id="IPR014794">
    <property type="entry name" value="DUF1779"/>
</dbReference>
<protein>
    <submittedName>
        <fullName evidence="2">YwmB family TATA-box binding protein</fullName>
    </submittedName>
</protein>
<dbReference type="Proteomes" id="UP001596022">
    <property type="component" value="Unassembled WGS sequence"/>
</dbReference>
<reference evidence="3" key="1">
    <citation type="journal article" date="2019" name="Int. J. Syst. Evol. Microbiol.">
        <title>The Global Catalogue of Microorganisms (GCM) 10K type strain sequencing project: providing services to taxonomists for standard genome sequencing and annotation.</title>
        <authorList>
            <consortium name="The Broad Institute Genomics Platform"/>
            <consortium name="The Broad Institute Genome Sequencing Center for Infectious Disease"/>
            <person name="Wu L."/>
            <person name="Ma J."/>
        </authorList>
    </citation>
    <scope>NUCLEOTIDE SEQUENCE [LARGE SCALE GENOMIC DNA]</scope>
    <source>
        <strain evidence="3">CGMCC 1.16306</strain>
    </source>
</reference>
<dbReference type="SUPFAM" id="SSF143842">
    <property type="entry name" value="YwmB-like"/>
    <property type="match status" value="1"/>
</dbReference>
<dbReference type="Gene3D" id="3.30.2030.10">
    <property type="entry name" value="YwmB-like"/>
    <property type="match status" value="1"/>
</dbReference>
<dbReference type="Pfam" id="PF08680">
    <property type="entry name" value="DUF1779"/>
    <property type="match status" value="1"/>
</dbReference>